<name>A0A8F6TW78_9RHOB</name>
<feature type="domain" description="Adenylosuccinate lyase C-terminal" evidence="1">
    <location>
        <begin position="358"/>
        <end position="430"/>
    </location>
</feature>
<dbReference type="PANTHER" id="PTHR43172:SF2">
    <property type="entry name" value="ADENYLOSUCCINATE LYASE C-TERMINAL DOMAIN-CONTAINING PROTEIN"/>
    <property type="match status" value="1"/>
</dbReference>
<dbReference type="KEGG" id="gce:KYE46_13105"/>
<dbReference type="RefSeq" id="WP_219001063.1">
    <property type="nucleotide sequence ID" value="NZ_CP079194.1"/>
</dbReference>
<dbReference type="PANTHER" id="PTHR43172">
    <property type="entry name" value="ADENYLOSUCCINATE LYASE"/>
    <property type="match status" value="1"/>
</dbReference>
<gene>
    <name evidence="2" type="ORF">KYE46_13105</name>
</gene>
<dbReference type="InterPro" id="IPR022761">
    <property type="entry name" value="Fumarate_lyase_N"/>
</dbReference>
<evidence type="ECO:0000313" key="3">
    <source>
        <dbReference type="Proteomes" id="UP000825009"/>
    </source>
</evidence>
<organism evidence="2 3">
    <name type="scientific">Gymnodinialimonas ceratoperidinii</name>
    <dbReference type="NCBI Taxonomy" id="2856823"/>
    <lineage>
        <taxon>Bacteria</taxon>
        <taxon>Pseudomonadati</taxon>
        <taxon>Pseudomonadota</taxon>
        <taxon>Alphaproteobacteria</taxon>
        <taxon>Rhodobacterales</taxon>
        <taxon>Paracoccaceae</taxon>
        <taxon>Gymnodinialimonas</taxon>
    </lineage>
</organism>
<dbReference type="SMART" id="SM00998">
    <property type="entry name" value="ADSL_C"/>
    <property type="match status" value="1"/>
</dbReference>
<reference evidence="2 3" key="1">
    <citation type="submission" date="2021-07" db="EMBL/GenBank/DDBJ databases">
        <title>A novel Jannaschia species isolated from marine dinoflagellate Ceratoperidinium margalefii.</title>
        <authorList>
            <person name="Jiang Y."/>
            <person name="Li Z."/>
        </authorList>
    </citation>
    <scope>NUCLEOTIDE SEQUENCE [LARGE SCALE GENOMIC DNA]</scope>
    <source>
        <strain evidence="2 3">J12C1-MA-4</strain>
    </source>
</reference>
<protein>
    <submittedName>
        <fullName evidence="2">Adenylosuccinate lyase family protein</fullName>
    </submittedName>
</protein>
<keyword evidence="2" id="KW-0456">Lyase</keyword>
<keyword evidence="3" id="KW-1185">Reference proteome</keyword>
<evidence type="ECO:0000313" key="2">
    <source>
        <dbReference type="EMBL" id="QXT38867.1"/>
    </source>
</evidence>
<dbReference type="Pfam" id="PF00206">
    <property type="entry name" value="Lyase_1"/>
    <property type="match status" value="1"/>
</dbReference>
<dbReference type="InterPro" id="IPR019468">
    <property type="entry name" value="AdenyloSucc_lyase_C"/>
</dbReference>
<dbReference type="GO" id="GO:0016829">
    <property type="term" value="F:lyase activity"/>
    <property type="evidence" value="ECO:0007669"/>
    <property type="project" value="UniProtKB-KW"/>
</dbReference>
<proteinExistence type="predicted"/>
<dbReference type="AlphaFoldDB" id="A0A8F6TW78"/>
<accession>A0A8F6TW78</accession>
<dbReference type="EMBL" id="CP079194">
    <property type="protein sequence ID" value="QXT38867.1"/>
    <property type="molecule type" value="Genomic_DNA"/>
</dbReference>
<evidence type="ECO:0000259" key="1">
    <source>
        <dbReference type="SMART" id="SM00998"/>
    </source>
</evidence>
<sequence>MSTSVFDSTLHRDLFGDGEIARLLSDSAEVRAMMLVLGALAKAQGQAGIIPEISGQFLHRATMEIQIDPTGLAGMNGVVVPGLVAAMRTALEAPEHAQYLHWGATSQDIQDTAQSLRLRQVLALMEARLREVLTALTDLAESHAETPQAARTYGQVAVPSSFGALVASWGWPILRLLERLPDLRRHALCVSLSGAAGTASQLAPDPAALRAALAEGLGLSDPQRSWHADRSGIIEIAQWLASVTTTMGKLGEDVLRLSRSDVGEVQLGAAGASSTMPQKQNPVAASALVALARVAPAQAGVLSLPHGEARDGAAWFTEWLTLPPLVSASARSSALAVDVVRSVTPKAEAMAARLNDPLGLIHAEALSFALTATLRRPDAQAEVKRLTKEAIASCRSLPELVAEAHPDAPLPPLSGADALGQAPREARDFVTKAREFLSDA</sequence>
<dbReference type="Proteomes" id="UP000825009">
    <property type="component" value="Chromosome"/>
</dbReference>